<dbReference type="RefSeq" id="WP_349231916.1">
    <property type="nucleotide sequence ID" value="NZ_JBBMFK010000015.1"/>
</dbReference>
<feature type="transmembrane region" description="Helical" evidence="1">
    <location>
        <begin position="66"/>
        <end position="85"/>
    </location>
</feature>
<reference evidence="3 4" key="1">
    <citation type="submission" date="2024-03" db="EMBL/GenBank/DDBJ databases">
        <title>Human intestinal bacterial collection.</title>
        <authorList>
            <person name="Pauvert C."/>
            <person name="Hitch T.C.A."/>
            <person name="Clavel T."/>
        </authorList>
    </citation>
    <scope>NUCLEOTIDE SEQUENCE [LARGE SCALE GENOMIC DNA]</scope>
    <source>
        <strain evidence="3 4">CLA-AP-H29</strain>
    </source>
</reference>
<dbReference type="Pfam" id="PF14501">
    <property type="entry name" value="HATPase_c_5"/>
    <property type="match status" value="1"/>
</dbReference>
<keyword evidence="4" id="KW-1185">Reference proteome</keyword>
<dbReference type="Proteomes" id="UP001464378">
    <property type="component" value="Unassembled WGS sequence"/>
</dbReference>
<feature type="transmembrane region" description="Helical" evidence="1">
    <location>
        <begin position="127"/>
        <end position="145"/>
    </location>
</feature>
<feature type="transmembrane region" description="Helical" evidence="1">
    <location>
        <begin position="34"/>
        <end position="54"/>
    </location>
</feature>
<sequence length="376" mass="43164">MGSWMMKTGFAFALQLVICTSAFVHKFPHRKQFWLRTLCSMVFIFGFSYGAYLLRVAWPEGQWAMGFVVFEATWGVCFLGILNSFEVKPFFALHAAIGGYALQHLIYGVFTIVRYYATDMPVLVSDILYFLPYIAISVAFYYLFIKHNNDYNNFENRSVIAVVLAVIVIFLNVILSRLTSYGQFGDSFVSMVVCRLYSVICCTLVLFELFGLFRQNSLERDKMIMEHLLVQSKDQQRVIGDNLDFINIKCHDLKKQIGSLKQIASARERNEMIEELERSVLIYDSVAKTGNPAIDLVLTEISWRCVKNAIRFDYISVAPEFKDGLPVTTKRDKNLHGYGTKSLRYIAEKYGGSVRMGLTEDGFFRLEILLSRKSQE</sequence>
<evidence type="ECO:0000259" key="2">
    <source>
        <dbReference type="Pfam" id="PF14501"/>
    </source>
</evidence>
<feature type="transmembrane region" description="Helical" evidence="1">
    <location>
        <begin position="91"/>
        <end position="115"/>
    </location>
</feature>
<proteinExistence type="predicted"/>
<feature type="transmembrane region" description="Helical" evidence="1">
    <location>
        <begin position="157"/>
        <end position="175"/>
    </location>
</feature>
<organism evidence="3 4">
    <name type="scientific">Pseudoflavonifractor intestinihominis</name>
    <dbReference type="NCBI Taxonomy" id="3133171"/>
    <lineage>
        <taxon>Bacteria</taxon>
        <taxon>Bacillati</taxon>
        <taxon>Bacillota</taxon>
        <taxon>Clostridia</taxon>
        <taxon>Eubacteriales</taxon>
        <taxon>Oscillospiraceae</taxon>
        <taxon>Pseudoflavonifractor</taxon>
    </lineage>
</organism>
<dbReference type="EMBL" id="JBBMFK010000015">
    <property type="protein sequence ID" value="MEQ2443861.1"/>
    <property type="molecule type" value="Genomic_DNA"/>
</dbReference>
<feature type="domain" description="Sensor histidine kinase NatK-like C-terminal" evidence="2">
    <location>
        <begin position="322"/>
        <end position="370"/>
    </location>
</feature>
<keyword evidence="1" id="KW-0472">Membrane</keyword>
<protein>
    <submittedName>
        <fullName evidence="3">GHKL domain-containing protein</fullName>
    </submittedName>
</protein>
<evidence type="ECO:0000313" key="4">
    <source>
        <dbReference type="Proteomes" id="UP001464378"/>
    </source>
</evidence>
<evidence type="ECO:0000256" key="1">
    <source>
        <dbReference type="SAM" id="Phobius"/>
    </source>
</evidence>
<evidence type="ECO:0000313" key="3">
    <source>
        <dbReference type="EMBL" id="MEQ2443861.1"/>
    </source>
</evidence>
<name>A0ABV1EBP5_9FIRM</name>
<comment type="caution">
    <text evidence="3">The sequence shown here is derived from an EMBL/GenBank/DDBJ whole genome shotgun (WGS) entry which is preliminary data.</text>
</comment>
<accession>A0ABV1EBP5</accession>
<dbReference type="InterPro" id="IPR032834">
    <property type="entry name" value="NatK-like_C"/>
</dbReference>
<keyword evidence="1" id="KW-0812">Transmembrane</keyword>
<keyword evidence="1" id="KW-1133">Transmembrane helix</keyword>
<feature type="transmembrane region" description="Helical" evidence="1">
    <location>
        <begin position="187"/>
        <end position="213"/>
    </location>
</feature>
<gene>
    <name evidence="3" type="ORF">WMO64_10350</name>
</gene>